<dbReference type="Proteomes" id="UP001176521">
    <property type="component" value="Unassembled WGS sequence"/>
</dbReference>
<reference evidence="2" key="1">
    <citation type="journal article" date="2023" name="PhytoFront">
        <title>Draft Genome Resources of Seven Strains of Tilletia horrida, Causal Agent of Kernel Smut of Rice.</title>
        <authorList>
            <person name="Khanal S."/>
            <person name="Antony Babu S."/>
            <person name="Zhou X.G."/>
        </authorList>
    </citation>
    <scope>NUCLEOTIDE SEQUENCE</scope>
    <source>
        <strain evidence="2">TX3</strain>
    </source>
</reference>
<feature type="non-terminal residue" evidence="2">
    <location>
        <position position="1"/>
    </location>
</feature>
<comment type="caution">
    <text evidence="2">The sequence shown here is derived from an EMBL/GenBank/DDBJ whole genome shotgun (WGS) entry which is preliminary data.</text>
</comment>
<evidence type="ECO:0000256" key="1">
    <source>
        <dbReference type="SAM" id="MobiDB-lite"/>
    </source>
</evidence>
<feature type="compositionally biased region" description="Polar residues" evidence="1">
    <location>
        <begin position="12"/>
        <end position="37"/>
    </location>
</feature>
<evidence type="ECO:0000313" key="2">
    <source>
        <dbReference type="EMBL" id="KAK0518398.1"/>
    </source>
</evidence>
<dbReference type="EMBL" id="JAPDMQ010001304">
    <property type="protein sequence ID" value="KAK0518398.1"/>
    <property type="molecule type" value="Genomic_DNA"/>
</dbReference>
<proteinExistence type="predicted"/>
<keyword evidence="3" id="KW-1185">Reference proteome</keyword>
<name>A0AAN6JGJ0_9BASI</name>
<feature type="region of interest" description="Disordered" evidence="1">
    <location>
        <begin position="1"/>
        <end position="79"/>
    </location>
</feature>
<sequence length="79" mass="8260">SGSDGPEMRASSEFSANSMSLSSRAEGRSSTRASLNASGRQQSTRGGRRIHVVPRGPLIPSRPAAHPVRLVPPVQLSPA</sequence>
<gene>
    <name evidence="2" type="ORF">OC842_007803</name>
</gene>
<protein>
    <submittedName>
        <fullName evidence="2">Uncharacterized protein</fullName>
    </submittedName>
</protein>
<accession>A0AAN6JGJ0</accession>
<organism evidence="2 3">
    <name type="scientific">Tilletia horrida</name>
    <dbReference type="NCBI Taxonomy" id="155126"/>
    <lineage>
        <taxon>Eukaryota</taxon>
        <taxon>Fungi</taxon>
        <taxon>Dikarya</taxon>
        <taxon>Basidiomycota</taxon>
        <taxon>Ustilaginomycotina</taxon>
        <taxon>Exobasidiomycetes</taxon>
        <taxon>Tilletiales</taxon>
        <taxon>Tilletiaceae</taxon>
        <taxon>Tilletia</taxon>
    </lineage>
</organism>
<evidence type="ECO:0000313" key="3">
    <source>
        <dbReference type="Proteomes" id="UP001176521"/>
    </source>
</evidence>
<dbReference type="AlphaFoldDB" id="A0AAN6JGJ0"/>